<evidence type="ECO:0000313" key="1">
    <source>
        <dbReference type="EMBL" id="QHT85084.1"/>
    </source>
</evidence>
<dbReference type="EMBL" id="MN740031">
    <property type="protein sequence ID" value="QHT85084.1"/>
    <property type="molecule type" value="Genomic_DNA"/>
</dbReference>
<protein>
    <submittedName>
        <fullName evidence="1">Uncharacterized protein</fullName>
    </submittedName>
</protein>
<reference evidence="1" key="1">
    <citation type="journal article" date="2020" name="Nature">
        <title>Giant virus diversity and host interactions through global metagenomics.</title>
        <authorList>
            <person name="Schulz F."/>
            <person name="Roux S."/>
            <person name="Paez-Espino D."/>
            <person name="Jungbluth S."/>
            <person name="Walsh D.A."/>
            <person name="Denef V.J."/>
            <person name="McMahon K.D."/>
            <person name="Konstantinidis K.T."/>
            <person name="Eloe-Fadrosh E.A."/>
            <person name="Kyrpides N.C."/>
            <person name="Woyke T."/>
        </authorList>
    </citation>
    <scope>NUCLEOTIDE SEQUENCE</scope>
    <source>
        <strain evidence="1">GVMAG-M-3300023184-178</strain>
    </source>
</reference>
<organism evidence="1">
    <name type="scientific">viral metagenome</name>
    <dbReference type="NCBI Taxonomy" id="1070528"/>
    <lineage>
        <taxon>unclassified sequences</taxon>
        <taxon>metagenomes</taxon>
        <taxon>organismal metagenomes</taxon>
    </lineage>
</organism>
<proteinExistence type="predicted"/>
<name>A0A6C0HX06_9ZZZZ</name>
<accession>A0A6C0HX06</accession>
<sequence length="152" mass="17425">MCVENVDLGVCLFPTFTFELSKDEELLHKIYLYQQKPNKTTYYDVTAYLVKKQHEYTTRMHKISRNKAKLYIAILDSHATTMWSTTADEIIKNKFHILFQPNNYTPGITQASTVRLFESAPYKLIGHMSASPGDYEGGPGSVYFGVAQEQQQ</sequence>
<dbReference type="AlphaFoldDB" id="A0A6C0HX06"/>